<keyword evidence="1" id="KW-0175">Coiled coil</keyword>
<evidence type="ECO:0000313" key="3">
    <source>
        <dbReference type="WBParaSite" id="MCU_008572-RA"/>
    </source>
</evidence>
<protein>
    <submittedName>
        <fullName evidence="3">Rab-GAP TBC domain-containing protein</fullName>
    </submittedName>
</protein>
<sequence>MKGSQIQPQICGYLEPKHQENRRISLTSPIFTRRKSKREWIVLDEDALKLVAFQDEESANRPKKEPLYSISLVNAVFGIELDNPLTFYIVSGRKYTYQAETHNGMLTWLSCLQACRDERNVAIRSDSGSEVAENVAYSTLPRYQRHISEHHLLRNLPKTYSFTSVKSGILKIPNTNTETNVNRLSIRDDGANSVFEHSPGPTSPFSEDTGFFIGEKASVAGSSMPAPNVTNRNNSDDSNFSAFEEPHPNLRLELQQSLEMVEKLQKQNQHLEEEVRDLRMDYSSLLQTCCMYKLDGSMETGQPANFIITNRHKDRISRILEAARKEDPRLPPTSLLSSQSGHTDSYGFQEIFTNVDMTILYVTSRLLDVYTLTSPAEELKIMKWKDFLHMDFATIPRYKLKELCRQGIPGELREQVWTKLIELGVGKIQQEVGPRYYQTLVARVNDSQIDSSHRRQIMLDVLRTFPNHIAFNRPEGFGVQQMQEVLQAFTLHNRAVGYCQGMNFIAGNATLFLDKETTFWLLVLFVEHHFPPNYFNAGLIAAQADQNVLRELLGRYCPELSASLQTLEVDISTITFNWFIAVFVNSVPI</sequence>
<dbReference type="GO" id="GO:0031267">
    <property type="term" value="F:small GTPase binding"/>
    <property type="evidence" value="ECO:0007669"/>
    <property type="project" value="TreeGrafter"/>
</dbReference>
<dbReference type="Gene3D" id="1.10.472.80">
    <property type="entry name" value="Ypt/Rab-GAP domain of gyp1p, domain 3"/>
    <property type="match status" value="1"/>
</dbReference>
<feature type="coiled-coil region" evidence="1">
    <location>
        <begin position="247"/>
        <end position="288"/>
    </location>
</feature>
<dbReference type="InterPro" id="IPR001849">
    <property type="entry name" value="PH_domain"/>
</dbReference>
<dbReference type="PROSITE" id="PS50086">
    <property type="entry name" value="TBC_RABGAP"/>
    <property type="match status" value="1"/>
</dbReference>
<feature type="domain" description="Rab-GAP TBC" evidence="2">
    <location>
        <begin position="407"/>
        <end position="589"/>
    </location>
</feature>
<accession>A0A5K3FI10</accession>
<dbReference type="InterPro" id="IPR011993">
    <property type="entry name" value="PH-like_dom_sf"/>
</dbReference>
<name>A0A5K3FI10_MESCO</name>
<dbReference type="Gene3D" id="2.30.29.30">
    <property type="entry name" value="Pleckstrin-homology domain (PH domain)/Phosphotyrosine-binding domain (PTB)"/>
    <property type="match status" value="1"/>
</dbReference>
<dbReference type="SUPFAM" id="SSF47923">
    <property type="entry name" value="Ypt/Rab-GAP domain of gyp1p"/>
    <property type="match status" value="1"/>
</dbReference>
<proteinExistence type="predicted"/>
<dbReference type="InterPro" id="IPR050302">
    <property type="entry name" value="Rab_GAP_TBC_domain"/>
</dbReference>
<dbReference type="AlphaFoldDB" id="A0A5K3FI10"/>
<dbReference type="Pfam" id="PF00566">
    <property type="entry name" value="RabGAP-TBC"/>
    <property type="match status" value="1"/>
</dbReference>
<reference evidence="3" key="1">
    <citation type="submission" date="2019-11" db="UniProtKB">
        <authorList>
            <consortium name="WormBaseParasite"/>
        </authorList>
    </citation>
    <scope>IDENTIFICATION</scope>
</reference>
<evidence type="ECO:0000256" key="1">
    <source>
        <dbReference type="SAM" id="Coils"/>
    </source>
</evidence>
<dbReference type="FunFam" id="1.10.8.270:FF:000026">
    <property type="entry name" value="TBC (Tre-2/Bub2/Cdc16) domain family"/>
    <property type="match status" value="1"/>
</dbReference>
<dbReference type="SMART" id="SM00233">
    <property type="entry name" value="PH"/>
    <property type="match status" value="1"/>
</dbReference>
<dbReference type="Gene3D" id="1.10.8.270">
    <property type="entry name" value="putative rabgap domain of human tbc1 domain family member 14 like domains"/>
    <property type="match status" value="1"/>
</dbReference>
<dbReference type="Pfam" id="PF00169">
    <property type="entry name" value="PH"/>
    <property type="match status" value="1"/>
</dbReference>
<dbReference type="SUPFAM" id="SSF50729">
    <property type="entry name" value="PH domain-like"/>
    <property type="match status" value="1"/>
</dbReference>
<dbReference type="WBParaSite" id="MCU_008572-RA">
    <property type="protein sequence ID" value="MCU_008572-RA"/>
    <property type="gene ID" value="MCU_008572"/>
</dbReference>
<dbReference type="PANTHER" id="PTHR47219:SF20">
    <property type="entry name" value="TBC1 DOMAIN FAMILY MEMBER 2B"/>
    <property type="match status" value="1"/>
</dbReference>
<evidence type="ECO:0000259" key="2">
    <source>
        <dbReference type="PROSITE" id="PS50086"/>
    </source>
</evidence>
<organism evidence="3">
    <name type="scientific">Mesocestoides corti</name>
    <name type="common">Flatworm</name>
    <dbReference type="NCBI Taxonomy" id="53468"/>
    <lineage>
        <taxon>Eukaryota</taxon>
        <taxon>Metazoa</taxon>
        <taxon>Spiralia</taxon>
        <taxon>Lophotrochozoa</taxon>
        <taxon>Platyhelminthes</taxon>
        <taxon>Cestoda</taxon>
        <taxon>Eucestoda</taxon>
        <taxon>Cyclophyllidea</taxon>
        <taxon>Mesocestoididae</taxon>
        <taxon>Mesocestoides</taxon>
    </lineage>
</organism>
<dbReference type="InterPro" id="IPR035969">
    <property type="entry name" value="Rab-GAP_TBC_sf"/>
</dbReference>
<dbReference type="GO" id="GO:0005096">
    <property type="term" value="F:GTPase activator activity"/>
    <property type="evidence" value="ECO:0007669"/>
    <property type="project" value="TreeGrafter"/>
</dbReference>
<dbReference type="PANTHER" id="PTHR47219">
    <property type="entry name" value="RAB GTPASE-ACTIVATING PROTEIN 1-LIKE"/>
    <property type="match status" value="1"/>
</dbReference>
<dbReference type="InterPro" id="IPR000195">
    <property type="entry name" value="Rab-GAP-TBC_dom"/>
</dbReference>
<dbReference type="SMART" id="SM00164">
    <property type="entry name" value="TBC"/>
    <property type="match status" value="1"/>
</dbReference>